<reference evidence="2 3" key="1">
    <citation type="submission" date="2017-01" db="EMBL/GenBank/DDBJ databases">
        <title>Complete Genome Sequence of Vibrio vulnificus FORC_053.</title>
        <authorList>
            <consortium name="Food-borne Pathogen Omics Research Center"/>
            <person name="Chung H.Y."/>
            <person name="Na E.J."/>
            <person name="Song J.S."/>
            <person name="Kim H."/>
            <person name="Lee J.-H."/>
            <person name="Ryu S."/>
            <person name="Choi S.H."/>
        </authorList>
    </citation>
    <scope>NUCLEOTIDE SEQUENCE [LARGE SCALE GENOMIC DNA]</scope>
    <source>
        <strain evidence="2 3">FORC_053</strain>
    </source>
</reference>
<organism evidence="2 3">
    <name type="scientific">Vibrio vulnificus</name>
    <dbReference type="NCBI Taxonomy" id="672"/>
    <lineage>
        <taxon>Bacteria</taxon>
        <taxon>Pseudomonadati</taxon>
        <taxon>Pseudomonadota</taxon>
        <taxon>Gammaproteobacteria</taxon>
        <taxon>Vibrionales</taxon>
        <taxon>Vibrionaceae</taxon>
        <taxon>Vibrio</taxon>
    </lineage>
</organism>
<dbReference type="Proteomes" id="UP000263418">
    <property type="component" value="Chromosome 1"/>
</dbReference>
<name>A0AAN1UC24_VIBVL</name>
<protein>
    <submittedName>
        <fullName evidence="2">Uncharacterized protein</fullName>
    </submittedName>
</protein>
<sequence>MTVFNVGGGTTDGQWIVTSAALMMSSPAIGVVMKMLGASVSTSISWLACGAGCPLRHSRPP</sequence>
<accession>A0AAN1UC24</accession>
<keyword evidence="1" id="KW-1133">Transmembrane helix</keyword>
<evidence type="ECO:0000256" key="1">
    <source>
        <dbReference type="SAM" id="Phobius"/>
    </source>
</evidence>
<dbReference type="AlphaFoldDB" id="A0AAN1UC24"/>
<dbReference type="EMBL" id="CP019290">
    <property type="protein sequence ID" value="AXX59964.1"/>
    <property type="molecule type" value="Genomic_DNA"/>
</dbReference>
<evidence type="ECO:0000313" key="3">
    <source>
        <dbReference type="Proteomes" id="UP000263418"/>
    </source>
</evidence>
<keyword evidence="1" id="KW-0472">Membrane</keyword>
<keyword evidence="1" id="KW-0812">Transmembrane</keyword>
<feature type="transmembrane region" description="Helical" evidence="1">
    <location>
        <begin position="15"/>
        <end position="36"/>
    </location>
</feature>
<dbReference type="RefSeq" id="WP_198434235.1">
    <property type="nucleotide sequence ID" value="NZ_CP019290.1"/>
</dbReference>
<gene>
    <name evidence="2" type="ORF">FORC53_1625</name>
</gene>
<proteinExistence type="predicted"/>
<evidence type="ECO:0000313" key="2">
    <source>
        <dbReference type="EMBL" id="AXX59964.1"/>
    </source>
</evidence>